<proteinExistence type="predicted"/>
<protein>
    <submittedName>
        <fullName evidence="1">Uncharacterized protein</fullName>
    </submittedName>
</protein>
<reference evidence="1 2" key="1">
    <citation type="submission" date="2019-01" db="EMBL/GenBank/DDBJ databases">
        <title>Sequencing of cultivated peanut Arachis hypogaea provides insights into genome evolution and oil improvement.</title>
        <authorList>
            <person name="Chen X."/>
        </authorList>
    </citation>
    <scope>NUCLEOTIDE SEQUENCE [LARGE SCALE GENOMIC DNA]</scope>
    <source>
        <strain evidence="2">cv. Fuhuasheng</strain>
        <tissue evidence="1">Leaves</tissue>
    </source>
</reference>
<name>A0A445EG98_ARAHY</name>
<dbReference type="AlphaFoldDB" id="A0A445EG98"/>
<sequence>MTQRLTGEPAKPVMVPPVWPVLQLPPSLIPRPAPEVTVTGVVPVAHLACVAGLVRVGVAVQKAHRGSFSFLLFLCNRRKFRRRRHRCSIRPLLLHRYSVQLLLLLIVAQQQNSCG</sequence>
<organism evidence="1 2">
    <name type="scientific">Arachis hypogaea</name>
    <name type="common">Peanut</name>
    <dbReference type="NCBI Taxonomy" id="3818"/>
    <lineage>
        <taxon>Eukaryota</taxon>
        <taxon>Viridiplantae</taxon>
        <taxon>Streptophyta</taxon>
        <taxon>Embryophyta</taxon>
        <taxon>Tracheophyta</taxon>
        <taxon>Spermatophyta</taxon>
        <taxon>Magnoliopsida</taxon>
        <taxon>eudicotyledons</taxon>
        <taxon>Gunneridae</taxon>
        <taxon>Pentapetalae</taxon>
        <taxon>rosids</taxon>
        <taxon>fabids</taxon>
        <taxon>Fabales</taxon>
        <taxon>Fabaceae</taxon>
        <taxon>Papilionoideae</taxon>
        <taxon>50 kb inversion clade</taxon>
        <taxon>dalbergioids sensu lato</taxon>
        <taxon>Dalbergieae</taxon>
        <taxon>Pterocarpus clade</taxon>
        <taxon>Arachis</taxon>
    </lineage>
</organism>
<gene>
    <name evidence="1" type="ORF">Ahy_A02g009030</name>
</gene>
<dbReference type="EMBL" id="SDMP01000002">
    <property type="protein sequence ID" value="RYR74353.1"/>
    <property type="molecule type" value="Genomic_DNA"/>
</dbReference>
<dbReference type="Proteomes" id="UP000289738">
    <property type="component" value="Chromosome A02"/>
</dbReference>
<keyword evidence="2" id="KW-1185">Reference proteome</keyword>
<evidence type="ECO:0000313" key="1">
    <source>
        <dbReference type="EMBL" id="RYR74353.1"/>
    </source>
</evidence>
<comment type="caution">
    <text evidence="1">The sequence shown here is derived from an EMBL/GenBank/DDBJ whole genome shotgun (WGS) entry which is preliminary data.</text>
</comment>
<accession>A0A445EG98</accession>
<evidence type="ECO:0000313" key="2">
    <source>
        <dbReference type="Proteomes" id="UP000289738"/>
    </source>
</evidence>